<dbReference type="PANTHER" id="PTHR43685:SF13">
    <property type="entry name" value="O ANTIGEN BIOSYNTHESIS RHAMNOSYLTRANSFERASE RFBN"/>
    <property type="match status" value="1"/>
</dbReference>
<dbReference type="RefSeq" id="WP_170087388.1">
    <property type="nucleotide sequence ID" value="NZ_JABAFG010000006.1"/>
</dbReference>
<dbReference type="Gene3D" id="3.90.550.10">
    <property type="entry name" value="Spore Coat Polysaccharide Biosynthesis Protein SpsA, Chain A"/>
    <property type="match status" value="1"/>
</dbReference>
<comment type="caution">
    <text evidence="2">The sequence shown here is derived from an EMBL/GenBank/DDBJ whole genome shotgun (WGS) entry which is preliminary data.</text>
</comment>
<reference evidence="2 3" key="1">
    <citation type="submission" date="2020-04" db="EMBL/GenBank/DDBJ databases">
        <authorList>
            <person name="Hitch T.C.A."/>
            <person name="Wylensek D."/>
            <person name="Clavel T."/>
        </authorList>
    </citation>
    <scope>NUCLEOTIDE SEQUENCE [LARGE SCALE GENOMIC DNA]</scope>
    <source>
        <strain evidence="2 3">Oil-RF-744-FAT-WT-6-1</strain>
    </source>
</reference>
<gene>
    <name evidence="2" type="ORF">HF872_04740</name>
</gene>
<feature type="domain" description="Glycosyltransferase 2-like" evidence="1">
    <location>
        <begin position="6"/>
        <end position="170"/>
    </location>
</feature>
<name>A0A848BNQ2_9FIRM</name>
<dbReference type="AlphaFoldDB" id="A0A848BNQ2"/>
<organism evidence="2 3">
    <name type="scientific">Megasphaera hexanoica</name>
    <dbReference type="NCBI Taxonomy" id="1675036"/>
    <lineage>
        <taxon>Bacteria</taxon>
        <taxon>Bacillati</taxon>
        <taxon>Bacillota</taxon>
        <taxon>Negativicutes</taxon>
        <taxon>Veillonellales</taxon>
        <taxon>Veillonellaceae</taxon>
        <taxon>Megasphaera</taxon>
    </lineage>
</organism>
<evidence type="ECO:0000259" key="1">
    <source>
        <dbReference type="Pfam" id="PF00535"/>
    </source>
</evidence>
<dbReference type="GO" id="GO:0016740">
    <property type="term" value="F:transferase activity"/>
    <property type="evidence" value="ECO:0007669"/>
    <property type="project" value="UniProtKB-KW"/>
</dbReference>
<dbReference type="PANTHER" id="PTHR43685">
    <property type="entry name" value="GLYCOSYLTRANSFERASE"/>
    <property type="match status" value="1"/>
</dbReference>
<dbReference type="InterPro" id="IPR029044">
    <property type="entry name" value="Nucleotide-diphossugar_trans"/>
</dbReference>
<proteinExistence type="predicted"/>
<protein>
    <submittedName>
        <fullName evidence="2">Glycosyltransferase family 2 protein</fullName>
    </submittedName>
</protein>
<dbReference type="Pfam" id="PF00535">
    <property type="entry name" value="Glycos_transf_2"/>
    <property type="match status" value="1"/>
</dbReference>
<dbReference type="EMBL" id="JABAFG010000006">
    <property type="protein sequence ID" value="NME27931.1"/>
    <property type="molecule type" value="Genomic_DNA"/>
</dbReference>
<evidence type="ECO:0000313" key="3">
    <source>
        <dbReference type="Proteomes" id="UP000591071"/>
    </source>
</evidence>
<sequence>MNNIEIIIPTYNAGKKFDKLAGALLQQKNIVPRNIRIIDSSSADNTVNIAEQAGFQVQIIEKKEFGHGKTRNIAASQSRADYIVFLTQDAIPAAPDTIWKLCLPLIENSSIALTYGRQLPVSSIGILGNHARLFNYPAQSLLKTKKDIPRLGVKTIFCSDSFAAYNRRKLLESGNFPDVNFGEDTLIAAKFIKDGYAVYYNADACVYHAHSFTLSEEFKRSVVIGKLHHDYQSVFDSFGTVNGEGIKFVKSEIHTLIAHKCIKLLPIACIHNFVKYFGYRLGKSDVL</sequence>
<dbReference type="Proteomes" id="UP000591071">
    <property type="component" value="Unassembled WGS sequence"/>
</dbReference>
<dbReference type="GO" id="GO:0044010">
    <property type="term" value="P:single-species biofilm formation"/>
    <property type="evidence" value="ECO:0007669"/>
    <property type="project" value="TreeGrafter"/>
</dbReference>
<dbReference type="SUPFAM" id="SSF53448">
    <property type="entry name" value="Nucleotide-diphospho-sugar transferases"/>
    <property type="match status" value="1"/>
</dbReference>
<dbReference type="InterPro" id="IPR001173">
    <property type="entry name" value="Glyco_trans_2-like"/>
</dbReference>
<evidence type="ECO:0000313" key="2">
    <source>
        <dbReference type="EMBL" id="NME27931.1"/>
    </source>
</evidence>
<keyword evidence="2" id="KW-0808">Transferase</keyword>
<accession>A0A848BNQ2</accession>
<dbReference type="CDD" id="cd00761">
    <property type="entry name" value="Glyco_tranf_GTA_type"/>
    <property type="match status" value="1"/>
</dbReference>
<dbReference type="InterPro" id="IPR050834">
    <property type="entry name" value="Glycosyltransf_2"/>
</dbReference>